<evidence type="ECO:0000259" key="1">
    <source>
        <dbReference type="SMART" id="SM00829"/>
    </source>
</evidence>
<dbReference type="STRING" id="1203190.GCA_000312345_00650"/>
<dbReference type="eggNOG" id="COG0604">
    <property type="taxonomic scope" value="Bacteria"/>
</dbReference>
<dbReference type="PANTHER" id="PTHR43677">
    <property type="entry name" value="SHORT-CHAIN DEHYDROGENASE/REDUCTASE"/>
    <property type="match status" value="1"/>
</dbReference>
<dbReference type="GO" id="GO:0043957">
    <property type="term" value="F:acryloyl-CoA reductase (NADPH) activity"/>
    <property type="evidence" value="ECO:0007669"/>
    <property type="project" value="TreeGrafter"/>
</dbReference>
<dbReference type="InterPro" id="IPR013149">
    <property type="entry name" value="ADH-like_C"/>
</dbReference>
<dbReference type="InterPro" id="IPR020843">
    <property type="entry name" value="ER"/>
</dbReference>
<dbReference type="OrthoDB" id="9782155at2"/>
<dbReference type="InterPro" id="IPR014188">
    <property type="entry name" value="Acrylyl-CoA_reductase_AcuI"/>
</dbReference>
<dbReference type="Proteomes" id="UP000182237">
    <property type="component" value="Chromosome I"/>
</dbReference>
<dbReference type="InterPro" id="IPR051397">
    <property type="entry name" value="Zn-ADH-like_protein"/>
</dbReference>
<dbReference type="Pfam" id="PF00107">
    <property type="entry name" value="ADH_zinc_N"/>
    <property type="match status" value="1"/>
</dbReference>
<reference evidence="2 3" key="1">
    <citation type="submission" date="2016-10" db="EMBL/GenBank/DDBJ databases">
        <authorList>
            <person name="de Groot N.N."/>
        </authorList>
    </citation>
    <scope>NUCLEOTIDE SEQUENCE [LARGE SCALE GENOMIC DNA]</scope>
    <source>
        <strain evidence="2 3">DSM 45434</strain>
    </source>
</reference>
<dbReference type="AlphaFoldDB" id="A0A1H1UPE7"/>
<dbReference type="RefSeq" id="WP_019193507.1">
    <property type="nucleotide sequence ID" value="NZ_LT629765.1"/>
</dbReference>
<gene>
    <name evidence="2" type="ORF">SAMN04488539_2296</name>
</gene>
<keyword evidence="3" id="KW-1185">Reference proteome</keyword>
<evidence type="ECO:0000313" key="3">
    <source>
        <dbReference type="Proteomes" id="UP000182237"/>
    </source>
</evidence>
<organism evidence="2 3">
    <name type="scientific">Corynebacterium timonense</name>
    <dbReference type="NCBI Taxonomy" id="441500"/>
    <lineage>
        <taxon>Bacteria</taxon>
        <taxon>Bacillati</taxon>
        <taxon>Actinomycetota</taxon>
        <taxon>Actinomycetes</taxon>
        <taxon>Mycobacteriales</taxon>
        <taxon>Corynebacteriaceae</taxon>
        <taxon>Corynebacterium</taxon>
    </lineage>
</organism>
<dbReference type="SUPFAM" id="SSF51735">
    <property type="entry name" value="NAD(P)-binding Rossmann-fold domains"/>
    <property type="match status" value="1"/>
</dbReference>
<dbReference type="InterPro" id="IPR013154">
    <property type="entry name" value="ADH-like_N"/>
</dbReference>
<dbReference type="NCBIfam" id="TIGR02823">
    <property type="entry name" value="oxido_YhdH"/>
    <property type="match status" value="1"/>
</dbReference>
<dbReference type="Gene3D" id="3.90.180.10">
    <property type="entry name" value="Medium-chain alcohol dehydrogenases, catalytic domain"/>
    <property type="match status" value="1"/>
</dbReference>
<feature type="domain" description="Enoyl reductase (ER)" evidence="1">
    <location>
        <begin position="12"/>
        <end position="323"/>
    </location>
</feature>
<dbReference type="SUPFAM" id="SSF50129">
    <property type="entry name" value="GroES-like"/>
    <property type="match status" value="1"/>
</dbReference>
<dbReference type="EMBL" id="LT629765">
    <property type="protein sequence ID" value="SDS74365.1"/>
    <property type="molecule type" value="Genomic_DNA"/>
</dbReference>
<name>A0A1H1UPE7_9CORY</name>
<dbReference type="PANTHER" id="PTHR43677:SF1">
    <property type="entry name" value="ACRYLYL-COA REDUCTASE ACUI-RELATED"/>
    <property type="match status" value="1"/>
</dbReference>
<dbReference type="InterPro" id="IPR011032">
    <property type="entry name" value="GroES-like_sf"/>
</dbReference>
<dbReference type="InterPro" id="IPR036291">
    <property type="entry name" value="NAD(P)-bd_dom_sf"/>
</dbReference>
<proteinExistence type="predicted"/>
<sequence>MTQRTLIVTDNGPETIDTAPEHAGEGDTLIEVSHSSVNYKDAMALDGNRAVLRTLPTVPGIDAVGRVVSSPSLPEGTLVTVNGFGIGEHRHGGYTPQLRIDASRITRVPSRFDAPTAAAIGTAGYTAALSVAALERALYPLDTLEAAERGPVLVTGATGGVGSIAVQLLSDRGFTVHALTGRVAEHGDWLRSLGASEVVDRAELSEPGKPLQKARYGAVVDALGGVPLANAVSQVTWGGVVTACGRAAGVDLPASVVPFILRGVQLIGVNSVDTPVALRKVAWDLLAESLDVDKLSVRTVSVEGAIDVGRELLAGTGHGRTVVEI</sequence>
<dbReference type="Pfam" id="PF08240">
    <property type="entry name" value="ADH_N"/>
    <property type="match status" value="1"/>
</dbReference>
<dbReference type="SMART" id="SM00829">
    <property type="entry name" value="PKS_ER"/>
    <property type="match status" value="1"/>
</dbReference>
<dbReference type="Gene3D" id="3.40.50.720">
    <property type="entry name" value="NAD(P)-binding Rossmann-like Domain"/>
    <property type="match status" value="1"/>
</dbReference>
<protein>
    <submittedName>
        <fullName evidence="2">Putative quinone oxidoreductase, YhdH/YhfP family</fullName>
    </submittedName>
</protein>
<evidence type="ECO:0000313" key="2">
    <source>
        <dbReference type="EMBL" id="SDS74365.1"/>
    </source>
</evidence>
<accession>A0A1H1UPE7</accession>